<evidence type="ECO:0000256" key="3">
    <source>
        <dbReference type="ARBA" id="ARBA00022490"/>
    </source>
</evidence>
<evidence type="ECO:0000256" key="8">
    <source>
        <dbReference type="ARBA" id="ARBA00022723"/>
    </source>
</evidence>
<dbReference type="NCBIfam" id="TIGR00048">
    <property type="entry name" value="rRNA_mod_RlmN"/>
    <property type="match status" value="1"/>
</dbReference>
<dbReference type="GO" id="GO:0070040">
    <property type="term" value="F:rRNA (adenine(2503)-C2-)-methyltransferase activity"/>
    <property type="evidence" value="ECO:0007669"/>
    <property type="project" value="UniProtKB-UniRule"/>
</dbReference>
<dbReference type="GO" id="GO:0000049">
    <property type="term" value="F:tRNA binding"/>
    <property type="evidence" value="ECO:0007669"/>
    <property type="project" value="UniProtKB-UniRule"/>
</dbReference>
<keyword evidence="5 11" id="KW-0489">Methyltransferase</keyword>
<dbReference type="Gene3D" id="1.10.150.530">
    <property type="match status" value="1"/>
</dbReference>
<keyword evidence="15" id="KW-1185">Reference proteome</keyword>
<keyword evidence="4 11" id="KW-0698">rRNA processing</keyword>
<dbReference type="EC" id="2.1.1.192" evidence="11"/>
<dbReference type="FunFam" id="3.20.20.70:FF:000014">
    <property type="entry name" value="Probable dual-specificity RNA methyltransferase RlmN"/>
    <property type="match status" value="1"/>
</dbReference>
<comment type="catalytic activity">
    <reaction evidence="11">
        <text>adenosine(2503) in 23S rRNA + 2 reduced [2Fe-2S]-[ferredoxin] + 2 S-adenosyl-L-methionine = 2-methyladenosine(2503) in 23S rRNA + 5'-deoxyadenosine + L-methionine + 2 oxidized [2Fe-2S]-[ferredoxin] + S-adenosyl-L-homocysteine</text>
        <dbReference type="Rhea" id="RHEA:42916"/>
        <dbReference type="Rhea" id="RHEA-COMP:10000"/>
        <dbReference type="Rhea" id="RHEA-COMP:10001"/>
        <dbReference type="Rhea" id="RHEA-COMP:10152"/>
        <dbReference type="Rhea" id="RHEA-COMP:10282"/>
        <dbReference type="ChEBI" id="CHEBI:17319"/>
        <dbReference type="ChEBI" id="CHEBI:33737"/>
        <dbReference type="ChEBI" id="CHEBI:33738"/>
        <dbReference type="ChEBI" id="CHEBI:57844"/>
        <dbReference type="ChEBI" id="CHEBI:57856"/>
        <dbReference type="ChEBI" id="CHEBI:59789"/>
        <dbReference type="ChEBI" id="CHEBI:74411"/>
        <dbReference type="ChEBI" id="CHEBI:74497"/>
        <dbReference type="EC" id="2.1.1.192"/>
    </reaction>
</comment>
<evidence type="ECO:0000313" key="15">
    <source>
        <dbReference type="Proteomes" id="UP000251995"/>
    </source>
</evidence>
<keyword evidence="2 11" id="KW-0004">4Fe-4S</keyword>
<evidence type="ECO:0000256" key="10">
    <source>
        <dbReference type="ARBA" id="ARBA00023014"/>
    </source>
</evidence>
<dbReference type="InterPro" id="IPR040072">
    <property type="entry name" value="Methyltransferase_A"/>
</dbReference>
<dbReference type="GO" id="GO:0051539">
    <property type="term" value="F:4 iron, 4 sulfur cluster binding"/>
    <property type="evidence" value="ECO:0007669"/>
    <property type="project" value="UniProtKB-UniRule"/>
</dbReference>
<dbReference type="SFLD" id="SFLDF00275">
    <property type="entry name" value="adenosine_C2_methyltransferase"/>
    <property type="match status" value="1"/>
</dbReference>
<gene>
    <name evidence="11 14" type="primary">rlmN</name>
    <name evidence="14" type="ORF">JS278_01289</name>
</gene>
<dbReference type="HAMAP" id="MF_01849">
    <property type="entry name" value="RNA_methyltr_RlmN"/>
    <property type="match status" value="1"/>
</dbReference>
<proteinExistence type="inferred from homology"/>
<comment type="similarity">
    <text evidence="11">Belongs to the radical SAM superfamily. RlmN family.</text>
</comment>
<dbReference type="SFLD" id="SFLDS00029">
    <property type="entry name" value="Radical_SAM"/>
    <property type="match status" value="1"/>
</dbReference>
<feature type="region of interest" description="Disordered" evidence="12">
    <location>
        <begin position="1"/>
        <end position="20"/>
    </location>
</feature>
<dbReference type="InterPro" id="IPR013785">
    <property type="entry name" value="Aldolase_TIM"/>
</dbReference>
<evidence type="ECO:0000259" key="13">
    <source>
        <dbReference type="PROSITE" id="PS51918"/>
    </source>
</evidence>
<evidence type="ECO:0000256" key="9">
    <source>
        <dbReference type="ARBA" id="ARBA00023004"/>
    </source>
</evidence>
<comment type="subcellular location">
    <subcellularLocation>
        <location evidence="1 11">Cytoplasm</location>
    </subcellularLocation>
</comment>
<feature type="binding site" evidence="11">
    <location>
        <begin position="211"/>
        <end position="212"/>
    </location>
    <ligand>
        <name>S-adenosyl-L-methionine</name>
        <dbReference type="ChEBI" id="CHEBI:59789"/>
    </ligand>
</feature>
<dbReference type="SFLD" id="SFLDG01062">
    <property type="entry name" value="methyltransferase_(Class_A)"/>
    <property type="match status" value="1"/>
</dbReference>
<dbReference type="InterPro" id="IPR058240">
    <property type="entry name" value="rSAM_sf"/>
</dbReference>
<comment type="catalytic activity">
    <reaction evidence="11">
        <text>adenosine(37) in tRNA + 2 reduced [2Fe-2S]-[ferredoxin] + 2 S-adenosyl-L-methionine = 2-methyladenosine(37) in tRNA + 5'-deoxyadenosine + L-methionine + 2 oxidized [2Fe-2S]-[ferredoxin] + S-adenosyl-L-homocysteine</text>
        <dbReference type="Rhea" id="RHEA:43332"/>
        <dbReference type="Rhea" id="RHEA-COMP:10000"/>
        <dbReference type="Rhea" id="RHEA-COMP:10001"/>
        <dbReference type="Rhea" id="RHEA-COMP:10162"/>
        <dbReference type="Rhea" id="RHEA-COMP:10485"/>
        <dbReference type="ChEBI" id="CHEBI:17319"/>
        <dbReference type="ChEBI" id="CHEBI:33737"/>
        <dbReference type="ChEBI" id="CHEBI:33738"/>
        <dbReference type="ChEBI" id="CHEBI:57844"/>
        <dbReference type="ChEBI" id="CHEBI:57856"/>
        <dbReference type="ChEBI" id="CHEBI:59789"/>
        <dbReference type="ChEBI" id="CHEBI:74411"/>
        <dbReference type="ChEBI" id="CHEBI:74497"/>
        <dbReference type="EC" id="2.1.1.192"/>
    </reaction>
</comment>
<protein>
    <recommendedName>
        <fullName evidence="11">Probable dual-specificity RNA methyltransferase RlmN</fullName>
        <ecNumber evidence="11">2.1.1.192</ecNumber>
    </recommendedName>
    <alternativeName>
        <fullName evidence="11">23S rRNA (adenine(2503)-C(2))-methyltransferase</fullName>
    </alternativeName>
    <alternativeName>
        <fullName evidence="11">23S rRNA m2A2503 methyltransferase</fullName>
    </alternativeName>
    <alternativeName>
        <fullName evidence="11">Ribosomal RNA large subunit methyltransferase N</fullName>
    </alternativeName>
    <alternativeName>
        <fullName evidence="11">tRNA (adenine(37)-C(2))-methyltransferase</fullName>
    </alternativeName>
    <alternativeName>
        <fullName evidence="11">tRNA m2A37 methyltransferase</fullName>
    </alternativeName>
</protein>
<dbReference type="KEGG" id="acij:JS278_01289"/>
<feature type="binding site" evidence="11">
    <location>
        <position position="348"/>
    </location>
    <ligand>
        <name>S-adenosyl-L-methionine</name>
        <dbReference type="ChEBI" id="CHEBI:59789"/>
    </ligand>
</feature>
<dbReference type="GO" id="GO:0046872">
    <property type="term" value="F:metal ion binding"/>
    <property type="evidence" value="ECO:0007669"/>
    <property type="project" value="UniProtKB-KW"/>
</dbReference>
<comment type="miscellaneous">
    <text evidence="11">Reaction proceeds by a ping-pong mechanism involving intermediate methylation of a conserved cysteine residue.</text>
</comment>
<evidence type="ECO:0000256" key="11">
    <source>
        <dbReference type="HAMAP-Rule" id="MF_01849"/>
    </source>
</evidence>
<evidence type="ECO:0000313" key="14">
    <source>
        <dbReference type="EMBL" id="AXE38465.1"/>
    </source>
</evidence>
<dbReference type="PIRSF" id="PIRSF006004">
    <property type="entry name" value="CHP00048"/>
    <property type="match status" value="1"/>
</dbReference>
<dbReference type="GO" id="GO:0002935">
    <property type="term" value="F:tRNA (adenine(37)-C2)-methyltransferase activity"/>
    <property type="evidence" value="ECO:0007669"/>
    <property type="project" value="UniProtKB-UniRule"/>
</dbReference>
<keyword evidence="9 11" id="KW-0408">Iron</keyword>
<dbReference type="PROSITE" id="PS51918">
    <property type="entry name" value="RADICAL_SAM"/>
    <property type="match status" value="1"/>
</dbReference>
<dbReference type="GO" id="GO:0005737">
    <property type="term" value="C:cytoplasm"/>
    <property type="evidence" value="ECO:0007669"/>
    <property type="project" value="UniProtKB-SubCell"/>
</dbReference>
<keyword evidence="7 11" id="KW-0949">S-adenosyl-L-methionine</keyword>
<keyword evidence="11" id="KW-1015">Disulfide bond</keyword>
<dbReference type="Proteomes" id="UP000251995">
    <property type="component" value="Chromosome"/>
</dbReference>
<dbReference type="InterPro" id="IPR027492">
    <property type="entry name" value="RNA_MTrfase_RlmN"/>
</dbReference>
<comment type="cofactor">
    <cofactor evidence="11">
        <name>[4Fe-4S] cluster</name>
        <dbReference type="ChEBI" id="CHEBI:49883"/>
    </cofactor>
    <text evidence="11">Binds 1 [4Fe-4S] cluster. The cluster is coordinated with 3 cysteines and an exchangeable S-adenosyl-L-methionine.</text>
</comment>
<feature type="active site" description="Proton acceptor" evidence="11">
    <location>
        <position position="131"/>
    </location>
</feature>
<feature type="binding site" evidence="11">
    <location>
        <position position="161"/>
    </location>
    <ligand>
        <name>[4Fe-4S] cluster</name>
        <dbReference type="ChEBI" id="CHEBI:49883"/>
        <note>4Fe-4S-S-AdoMet</note>
    </ligand>
</feature>
<keyword evidence="10 11" id="KW-0411">Iron-sulfur</keyword>
<evidence type="ECO:0000256" key="6">
    <source>
        <dbReference type="ARBA" id="ARBA00022679"/>
    </source>
</evidence>
<feature type="binding site" evidence="11">
    <location>
        <position position="245"/>
    </location>
    <ligand>
        <name>S-adenosyl-L-methionine</name>
        <dbReference type="ChEBI" id="CHEBI:59789"/>
    </ligand>
</feature>
<dbReference type="Gene3D" id="3.20.20.70">
    <property type="entry name" value="Aldolase class I"/>
    <property type="match status" value="1"/>
</dbReference>
<dbReference type="CDD" id="cd01335">
    <property type="entry name" value="Radical_SAM"/>
    <property type="match status" value="1"/>
</dbReference>
<dbReference type="SUPFAM" id="SSF102114">
    <property type="entry name" value="Radical SAM enzymes"/>
    <property type="match status" value="1"/>
</dbReference>
<evidence type="ECO:0000256" key="12">
    <source>
        <dbReference type="SAM" id="MobiDB-lite"/>
    </source>
</evidence>
<dbReference type="GO" id="GO:0030488">
    <property type="term" value="P:tRNA methylation"/>
    <property type="evidence" value="ECO:0007669"/>
    <property type="project" value="UniProtKB-UniRule"/>
</dbReference>
<evidence type="ECO:0000256" key="2">
    <source>
        <dbReference type="ARBA" id="ARBA00022485"/>
    </source>
</evidence>
<keyword evidence="11" id="KW-0819">tRNA processing</keyword>
<dbReference type="InterPro" id="IPR007197">
    <property type="entry name" value="rSAM"/>
</dbReference>
<reference evidence="14 15" key="1">
    <citation type="submission" date="2017-12" db="EMBL/GenBank/DDBJ databases">
        <title>The whole genome sequence of the Acidipropionibacterium virtanenii sp. nov. type strain JS278.</title>
        <authorList>
            <person name="Laine P."/>
            <person name="Deptula P."/>
            <person name="Varmanen P."/>
            <person name="Auvinen P."/>
        </authorList>
    </citation>
    <scope>NUCLEOTIDE SEQUENCE [LARGE SCALE GENOMIC DNA]</scope>
    <source>
        <strain evidence="14 15">JS278</strain>
    </source>
</reference>
<keyword evidence="8 11" id="KW-0479">Metal-binding</keyword>
<dbReference type="PANTHER" id="PTHR30544:SF5">
    <property type="entry name" value="RADICAL SAM CORE DOMAIN-CONTAINING PROTEIN"/>
    <property type="match status" value="1"/>
</dbReference>
<evidence type="ECO:0000256" key="7">
    <source>
        <dbReference type="ARBA" id="ARBA00022691"/>
    </source>
</evidence>
<dbReference type="GO" id="GO:0070475">
    <property type="term" value="P:rRNA base methylation"/>
    <property type="evidence" value="ECO:0007669"/>
    <property type="project" value="UniProtKB-UniRule"/>
</dbReference>
<organism evidence="14 15">
    <name type="scientific">Acidipropionibacterium virtanenii</name>
    <dbReference type="NCBI Taxonomy" id="2057246"/>
    <lineage>
        <taxon>Bacteria</taxon>
        <taxon>Bacillati</taxon>
        <taxon>Actinomycetota</taxon>
        <taxon>Actinomycetes</taxon>
        <taxon>Propionibacteriales</taxon>
        <taxon>Propionibacteriaceae</taxon>
        <taxon>Acidipropionibacterium</taxon>
    </lineage>
</organism>
<feature type="domain" description="Radical SAM core" evidence="13">
    <location>
        <begin position="143"/>
        <end position="386"/>
    </location>
</feature>
<keyword evidence="3 11" id="KW-0963">Cytoplasm</keyword>
<evidence type="ECO:0000256" key="1">
    <source>
        <dbReference type="ARBA" id="ARBA00004496"/>
    </source>
</evidence>
<dbReference type="Pfam" id="PF04055">
    <property type="entry name" value="Radical_SAM"/>
    <property type="match status" value="1"/>
</dbReference>
<dbReference type="AlphaFoldDB" id="A0A344UT67"/>
<sequence>MSTDPRPATSPSGLVLPITPLAEPGTEMPVVVRSTSRARPPRHWIDLSVEERVDAVKELGLPGFRAKQISEHVFAHHDLDPQEWTDLPKAARGPIADAWFPELLTEVSRQSCDNGTTVKTLWRLHGGSLVESVLMHYPATRHNSARTTLCISSQAGCGMACPFCATGQGGIQRNMSTAEIVAQVLAADRLLASGAVPGAGRVSNIVFMGMGEPMANYRSVLAAVRSFIAPAPHGIGMSARGITISTVGLIPRIKALTEEGIPATLAVSLHAPDDELRDELIPANKRWKVDALLDAAWEYARTTGRRVSIEYALMRDINDQADRAAVLARQIRRRGDWTWAHVNLIPLNPTPGSRWTASRPEDQDAFVKTLERWKIPVTVRDTRGKEIDGACGQLAARGRAEGAGV</sequence>
<accession>A0A344UT67</accession>
<comment type="caution">
    <text evidence="11">Lacks conserved residue(s) required for the propagation of feature annotation.</text>
</comment>
<feature type="active site" description="S-methylcysteine intermediate" evidence="11">
    <location>
        <position position="391"/>
    </location>
</feature>
<keyword evidence="6 11" id="KW-0808">Transferase</keyword>
<evidence type="ECO:0000256" key="4">
    <source>
        <dbReference type="ARBA" id="ARBA00022552"/>
    </source>
</evidence>
<feature type="binding site" evidence="11">
    <location>
        <position position="164"/>
    </location>
    <ligand>
        <name>[4Fe-4S] cluster</name>
        <dbReference type="ChEBI" id="CHEBI:49883"/>
        <note>4Fe-4S-S-AdoMet</note>
    </ligand>
</feature>
<dbReference type="OrthoDB" id="9793973at2"/>
<dbReference type="PANTHER" id="PTHR30544">
    <property type="entry name" value="23S RRNA METHYLTRANSFERASE"/>
    <property type="match status" value="1"/>
</dbReference>
<comment type="function">
    <text evidence="11">Specifically methylates position 2 of adenine 2503 in 23S rRNA and position 2 of adenine 37 in tRNAs.</text>
</comment>
<dbReference type="EMBL" id="CP025198">
    <property type="protein sequence ID" value="AXE38465.1"/>
    <property type="molecule type" value="Genomic_DNA"/>
</dbReference>
<dbReference type="GO" id="GO:0019843">
    <property type="term" value="F:rRNA binding"/>
    <property type="evidence" value="ECO:0007669"/>
    <property type="project" value="UniProtKB-UniRule"/>
</dbReference>
<name>A0A344UT67_9ACTN</name>
<feature type="binding site" evidence="11">
    <location>
        <position position="157"/>
    </location>
    <ligand>
        <name>[4Fe-4S] cluster</name>
        <dbReference type="ChEBI" id="CHEBI:49883"/>
        <note>4Fe-4S-S-AdoMet</note>
    </ligand>
</feature>
<dbReference type="RefSeq" id="WP_114044464.1">
    <property type="nucleotide sequence ID" value="NZ_CP025198.1"/>
</dbReference>
<evidence type="ECO:0000256" key="5">
    <source>
        <dbReference type="ARBA" id="ARBA00022603"/>
    </source>
</evidence>
<dbReference type="InterPro" id="IPR004383">
    <property type="entry name" value="rRNA_lsu_MTrfase_RlmN/Cfr"/>
</dbReference>
<feature type="binding site" evidence="11">
    <location>
        <begin position="268"/>
        <end position="270"/>
    </location>
    <ligand>
        <name>S-adenosyl-L-methionine</name>
        <dbReference type="ChEBI" id="CHEBI:59789"/>
    </ligand>
</feature>